<comment type="caution">
    <text evidence="9">The sequence shown here is derived from an EMBL/GenBank/DDBJ whole genome shotgun (WGS) entry which is preliminary data.</text>
</comment>
<dbReference type="GO" id="GO:0046872">
    <property type="term" value="F:metal ion binding"/>
    <property type="evidence" value="ECO:0007669"/>
    <property type="project" value="UniProtKB-KW"/>
</dbReference>
<keyword evidence="10" id="KW-1185">Reference proteome</keyword>
<keyword evidence="2 7" id="KW-0349">Heme</keyword>
<evidence type="ECO:0000256" key="4">
    <source>
        <dbReference type="ARBA" id="ARBA00022729"/>
    </source>
</evidence>
<sequence>MSVKYLSKARWLLLPALALIALVGLSPLSLASWIHPVDALKLSFGINPHPKALVLPTPKPLSAMAKLGKGLFFDKTLSGSGQLACASCHSPEADYGPPGNAAVMAGGPALHQQGFRAVPSLKYLYRQPLFSIGPDAPGDNDQVLTVQQQAALAAASTHTSKSAGNTARSAANLVPMGGLFWDGRADTLQQQASGPLFNPVEMAAPSETFVAKALASGPYRQQMQRLFGQQVFDSPRQAVSEAMFAIARYQMEDTAFHPFSSRFDAWLQGKARLSQSELRGYLAFNDPKTGNCAACHLDTVSKDGLPPLFTDFQYEALGVPRNPAIVANHNPHWFDLGLCGPFRADLQAQTQYCGMFLTPSLRNSARRRHFFHNGVFSSLNEVLNWYVYRDLAPERFYPKDPSGKILAFNDLPRRYQANIDTTDAPFNRHPGESPALSAAQIKDIIAFLGSLNDGYRPGH</sequence>
<dbReference type="InterPro" id="IPR051395">
    <property type="entry name" value="Cytochrome_c_Peroxidase/MauG"/>
</dbReference>
<dbReference type="GO" id="GO:0009055">
    <property type="term" value="F:electron transfer activity"/>
    <property type="evidence" value="ECO:0007669"/>
    <property type="project" value="InterPro"/>
</dbReference>
<keyword evidence="9" id="KW-0575">Peroxidase</keyword>
<dbReference type="GO" id="GO:0020037">
    <property type="term" value="F:heme binding"/>
    <property type="evidence" value="ECO:0007669"/>
    <property type="project" value="InterPro"/>
</dbReference>
<protein>
    <submittedName>
        <fullName evidence="9">Cytochrome c peroxidase</fullName>
    </submittedName>
</protein>
<gene>
    <name evidence="9" type="ORF">EDC28_10646</name>
</gene>
<evidence type="ECO:0000259" key="8">
    <source>
        <dbReference type="PROSITE" id="PS51007"/>
    </source>
</evidence>
<dbReference type="GO" id="GO:0030313">
    <property type="term" value="C:cell envelope"/>
    <property type="evidence" value="ECO:0007669"/>
    <property type="project" value="UniProtKB-SubCell"/>
</dbReference>
<dbReference type="InterPro" id="IPR004852">
    <property type="entry name" value="Di-haem_cyt_c_peroxidsae"/>
</dbReference>
<reference evidence="9 10" key="1">
    <citation type="submission" date="2018-11" db="EMBL/GenBank/DDBJ databases">
        <title>Genomic Encyclopedia of Type Strains, Phase IV (KMG-IV): sequencing the most valuable type-strain genomes for metagenomic binning, comparative biology and taxonomic classification.</title>
        <authorList>
            <person name="Goeker M."/>
        </authorList>
    </citation>
    <scope>NUCLEOTIDE SEQUENCE [LARGE SCALE GENOMIC DNA]</scope>
    <source>
        <strain evidence="9 10">DSM 21945</strain>
    </source>
</reference>
<dbReference type="PANTHER" id="PTHR30600">
    <property type="entry name" value="CYTOCHROME C PEROXIDASE-RELATED"/>
    <property type="match status" value="1"/>
</dbReference>
<keyword evidence="5" id="KW-0560">Oxidoreductase</keyword>
<dbReference type="GO" id="GO:0004130">
    <property type="term" value="F:cytochrome-c peroxidase activity"/>
    <property type="evidence" value="ECO:0007669"/>
    <property type="project" value="TreeGrafter"/>
</dbReference>
<dbReference type="STRING" id="584787.GCA_001247655_01087"/>
<evidence type="ECO:0000313" key="9">
    <source>
        <dbReference type="EMBL" id="ROQ24799.1"/>
    </source>
</evidence>
<dbReference type="PANTHER" id="PTHR30600:SF10">
    <property type="entry name" value="BLL6722 PROTEIN"/>
    <property type="match status" value="1"/>
</dbReference>
<evidence type="ECO:0000256" key="2">
    <source>
        <dbReference type="ARBA" id="ARBA00022617"/>
    </source>
</evidence>
<dbReference type="AlphaFoldDB" id="A0A3N1P9T0"/>
<keyword evidence="6 7" id="KW-0408">Iron</keyword>
<evidence type="ECO:0000256" key="5">
    <source>
        <dbReference type="ARBA" id="ARBA00023002"/>
    </source>
</evidence>
<evidence type="ECO:0000256" key="3">
    <source>
        <dbReference type="ARBA" id="ARBA00022723"/>
    </source>
</evidence>
<dbReference type="RefSeq" id="WP_123421722.1">
    <property type="nucleotide sequence ID" value="NZ_RJUL01000006.1"/>
</dbReference>
<keyword evidence="3 7" id="KW-0479">Metal-binding</keyword>
<keyword evidence="4" id="KW-0732">Signal</keyword>
<dbReference type="Proteomes" id="UP000268033">
    <property type="component" value="Unassembled WGS sequence"/>
</dbReference>
<evidence type="ECO:0000256" key="7">
    <source>
        <dbReference type="PROSITE-ProRule" id="PRU00433"/>
    </source>
</evidence>
<accession>A0A3N1P9T0</accession>
<feature type="domain" description="Cytochrome c" evidence="8">
    <location>
        <begin position="275"/>
        <end position="452"/>
    </location>
</feature>
<name>A0A3N1P9T0_9GAMM</name>
<organism evidence="9 10">
    <name type="scientific">Gallaecimonas pentaromativorans</name>
    <dbReference type="NCBI Taxonomy" id="584787"/>
    <lineage>
        <taxon>Bacteria</taxon>
        <taxon>Pseudomonadati</taxon>
        <taxon>Pseudomonadota</taxon>
        <taxon>Gammaproteobacteria</taxon>
        <taxon>Enterobacterales</taxon>
        <taxon>Gallaecimonadaceae</taxon>
        <taxon>Gallaecimonas</taxon>
    </lineage>
</organism>
<feature type="domain" description="Cytochrome c" evidence="8">
    <location>
        <begin position="63"/>
        <end position="217"/>
    </location>
</feature>
<dbReference type="SUPFAM" id="SSF46626">
    <property type="entry name" value="Cytochrome c"/>
    <property type="match status" value="2"/>
</dbReference>
<dbReference type="InterPro" id="IPR009056">
    <property type="entry name" value="Cyt_c-like_dom"/>
</dbReference>
<dbReference type="Gene3D" id="1.10.760.10">
    <property type="entry name" value="Cytochrome c-like domain"/>
    <property type="match status" value="2"/>
</dbReference>
<evidence type="ECO:0000313" key="10">
    <source>
        <dbReference type="Proteomes" id="UP000268033"/>
    </source>
</evidence>
<dbReference type="InterPro" id="IPR036909">
    <property type="entry name" value="Cyt_c-like_dom_sf"/>
</dbReference>
<dbReference type="Pfam" id="PF03150">
    <property type="entry name" value="CCP_MauG"/>
    <property type="match status" value="1"/>
</dbReference>
<proteinExistence type="predicted"/>
<comment type="subcellular location">
    <subcellularLocation>
        <location evidence="1">Cell envelope</location>
    </subcellularLocation>
</comment>
<dbReference type="EMBL" id="RJUL01000006">
    <property type="protein sequence ID" value="ROQ24799.1"/>
    <property type="molecule type" value="Genomic_DNA"/>
</dbReference>
<evidence type="ECO:0000256" key="6">
    <source>
        <dbReference type="ARBA" id="ARBA00023004"/>
    </source>
</evidence>
<evidence type="ECO:0000256" key="1">
    <source>
        <dbReference type="ARBA" id="ARBA00004196"/>
    </source>
</evidence>
<dbReference type="PROSITE" id="PS51007">
    <property type="entry name" value="CYTC"/>
    <property type="match status" value="2"/>
</dbReference>